<dbReference type="InterPro" id="IPR036291">
    <property type="entry name" value="NAD(P)-bd_dom_sf"/>
</dbReference>
<dbReference type="PRINTS" id="PR00080">
    <property type="entry name" value="SDRFAMILY"/>
</dbReference>
<dbReference type="SMART" id="SM00822">
    <property type="entry name" value="PKS_KR"/>
    <property type="match status" value="1"/>
</dbReference>
<keyword evidence="5" id="KW-1185">Reference proteome</keyword>
<dbReference type="Gene3D" id="3.40.50.720">
    <property type="entry name" value="NAD(P)-binding Rossmann-like Domain"/>
    <property type="match status" value="1"/>
</dbReference>
<dbReference type="Proteomes" id="UP000669179">
    <property type="component" value="Unassembled WGS sequence"/>
</dbReference>
<dbReference type="PROSITE" id="PS00061">
    <property type="entry name" value="ADH_SHORT"/>
    <property type="match status" value="1"/>
</dbReference>
<dbReference type="SUPFAM" id="SSF51735">
    <property type="entry name" value="NAD(P)-binding Rossmann-fold domains"/>
    <property type="match status" value="1"/>
</dbReference>
<dbReference type="AlphaFoldDB" id="A0A939PIJ0"/>
<comment type="similarity">
    <text evidence="1">Belongs to the short-chain dehydrogenases/reductases (SDR) family.</text>
</comment>
<dbReference type="RefSeq" id="WP_208261381.1">
    <property type="nucleotide sequence ID" value="NZ_JAGEOJ010000020.1"/>
</dbReference>
<comment type="caution">
    <text evidence="4">The sequence shown here is derived from an EMBL/GenBank/DDBJ whole genome shotgun (WGS) entry which is preliminary data.</text>
</comment>
<evidence type="ECO:0000256" key="2">
    <source>
        <dbReference type="ARBA" id="ARBA00023002"/>
    </source>
</evidence>
<name>A0A939PIJ0_9ACTN</name>
<evidence type="ECO:0000256" key="1">
    <source>
        <dbReference type="ARBA" id="ARBA00006484"/>
    </source>
</evidence>
<dbReference type="PANTHER" id="PTHR42760:SF5">
    <property type="entry name" value="2-DEHYDRO-3-DEOXY-D-GLUCONATE 5-DEHYDROGENASE"/>
    <property type="match status" value="1"/>
</dbReference>
<dbReference type="GO" id="GO:0016616">
    <property type="term" value="F:oxidoreductase activity, acting on the CH-OH group of donors, NAD or NADP as acceptor"/>
    <property type="evidence" value="ECO:0007669"/>
    <property type="project" value="TreeGrafter"/>
</dbReference>
<dbReference type="InterPro" id="IPR057326">
    <property type="entry name" value="KR_dom"/>
</dbReference>
<evidence type="ECO:0000259" key="3">
    <source>
        <dbReference type="SMART" id="SM00822"/>
    </source>
</evidence>
<dbReference type="FunFam" id="3.40.50.720:FF:000084">
    <property type="entry name" value="Short-chain dehydrogenase reductase"/>
    <property type="match status" value="1"/>
</dbReference>
<proteinExistence type="inferred from homology"/>
<sequence>MSDAGAGDSSADADGAGDALFRLDGRTALVTGARGGIGRAIAVALARAGADLILLGRTDDMTATAELVRDAGRDAETVALDLSSPPETITAAAAEILGRRRVDILVNNAGVIHRGAAEDLDFAAWRGVLSVDLDAVFLLSQAFGRAMAERGHGKIISIASLLSFQGGVRVAAYAAAKHGVAGLTRALCNEWAGRGVQVNAIAPGYVATDNTRPLREDGDRSAAIEARIPAGRWGTPDDLAGAAVFLAAPASGYVNGHVLVVDGGWMAR</sequence>
<dbReference type="EMBL" id="JAGEOJ010000020">
    <property type="protein sequence ID" value="MBO2453356.1"/>
    <property type="molecule type" value="Genomic_DNA"/>
</dbReference>
<keyword evidence="2" id="KW-0560">Oxidoreductase</keyword>
<protein>
    <submittedName>
        <fullName evidence="4">SDR family oxidoreductase</fullName>
    </submittedName>
</protein>
<dbReference type="Pfam" id="PF13561">
    <property type="entry name" value="adh_short_C2"/>
    <property type="match status" value="1"/>
</dbReference>
<evidence type="ECO:0000313" key="5">
    <source>
        <dbReference type="Proteomes" id="UP000669179"/>
    </source>
</evidence>
<gene>
    <name evidence="4" type="ORF">J4573_40125</name>
</gene>
<evidence type="ECO:0000313" key="4">
    <source>
        <dbReference type="EMBL" id="MBO2453356.1"/>
    </source>
</evidence>
<accession>A0A939PIJ0</accession>
<organism evidence="4 5">
    <name type="scientific">Actinomadura barringtoniae</name>
    <dbReference type="NCBI Taxonomy" id="1427535"/>
    <lineage>
        <taxon>Bacteria</taxon>
        <taxon>Bacillati</taxon>
        <taxon>Actinomycetota</taxon>
        <taxon>Actinomycetes</taxon>
        <taxon>Streptosporangiales</taxon>
        <taxon>Thermomonosporaceae</taxon>
        <taxon>Actinomadura</taxon>
    </lineage>
</organism>
<dbReference type="InterPro" id="IPR020904">
    <property type="entry name" value="Sc_DH/Rdtase_CS"/>
</dbReference>
<dbReference type="PRINTS" id="PR00081">
    <property type="entry name" value="GDHRDH"/>
</dbReference>
<feature type="domain" description="Ketoreductase" evidence="3">
    <location>
        <begin position="26"/>
        <end position="209"/>
    </location>
</feature>
<dbReference type="InterPro" id="IPR002347">
    <property type="entry name" value="SDR_fam"/>
</dbReference>
<reference evidence="4" key="1">
    <citation type="submission" date="2021-03" db="EMBL/GenBank/DDBJ databases">
        <authorList>
            <person name="Kanchanasin P."/>
            <person name="Saeng-In P."/>
            <person name="Phongsopitanun W."/>
            <person name="Yuki M."/>
            <person name="Kudo T."/>
            <person name="Ohkuma M."/>
            <person name="Tanasupawat S."/>
        </authorList>
    </citation>
    <scope>NUCLEOTIDE SEQUENCE</scope>
    <source>
        <strain evidence="4">GKU 128</strain>
    </source>
</reference>
<dbReference type="PANTHER" id="PTHR42760">
    <property type="entry name" value="SHORT-CHAIN DEHYDROGENASES/REDUCTASES FAMILY MEMBER"/>
    <property type="match status" value="1"/>
</dbReference>